<reference evidence="2" key="1">
    <citation type="journal article" date="2012" name="Mol. Plant Microbe Interact.">
        <title>A highly conserved effector in Fusarium oxysporum is required for full virulence on Arabidopsis.</title>
        <authorList>
            <person name="Thatcher L.F."/>
            <person name="Gardiner D.M."/>
            <person name="Kazan K."/>
            <person name="Manners J."/>
        </authorList>
    </citation>
    <scope>NUCLEOTIDE SEQUENCE [LARGE SCALE GENOMIC DNA]</scope>
    <source>
        <strain evidence="2">Fo5176</strain>
    </source>
</reference>
<accession>A0A0D2Y1I8</accession>
<evidence type="ECO:0000313" key="1">
    <source>
        <dbReference type="EnsemblFungi" id="FOXG_10131P0"/>
    </source>
</evidence>
<proteinExistence type="predicted"/>
<sequence>MDKYRPPYIVLFKYENTIFPAQSAERLLDVRACQGYGPRLVWRPESTIEPRHIRSQLPPFSASSTQVPQGHETRFLIYDSKDMDLAAGRLNWHKALAGALAGPRCTPMLHRPSTDQESAIFSYCLY</sequence>
<protein>
    <submittedName>
        <fullName evidence="1">Uncharacterized protein</fullName>
    </submittedName>
</protein>
<dbReference type="AlphaFoldDB" id="A0A0D2Y1I8"/>
<reference evidence="1" key="2">
    <citation type="submission" date="2025-08" db="UniProtKB">
        <authorList>
            <consortium name="EnsemblFungi"/>
        </authorList>
    </citation>
    <scope>IDENTIFICATION</scope>
    <source>
        <strain evidence="1">4287 / CBS 123668 / FGSC 9935 / NRRL 34936</strain>
    </source>
</reference>
<name>A0A0D2Y1I8_FUSOF</name>
<dbReference type="EnsemblFungi" id="FOXG_10131T0">
    <property type="protein sequence ID" value="FOXG_10131P0"/>
    <property type="gene ID" value="FOXG_10131"/>
</dbReference>
<dbReference type="STRING" id="426428.A0A0D2Y1I8"/>
<dbReference type="Proteomes" id="UP000002489">
    <property type="component" value="Unassembled WGS sequence"/>
</dbReference>
<evidence type="ECO:0000313" key="2">
    <source>
        <dbReference type="Proteomes" id="UP000002489"/>
    </source>
</evidence>
<organism evidence="1 2">
    <name type="scientific">Fusarium oxysporum (strain Fo5176)</name>
    <name type="common">Fusarium vascular wilt</name>
    <dbReference type="NCBI Taxonomy" id="660025"/>
    <lineage>
        <taxon>Eukaryota</taxon>
        <taxon>Fungi</taxon>
        <taxon>Dikarya</taxon>
        <taxon>Ascomycota</taxon>
        <taxon>Pezizomycotina</taxon>
        <taxon>Sordariomycetes</taxon>
        <taxon>Hypocreomycetidae</taxon>
        <taxon>Hypocreales</taxon>
        <taxon>Nectriaceae</taxon>
        <taxon>Fusarium</taxon>
        <taxon>Fusarium oxysporum species complex</taxon>
    </lineage>
</organism>